<organism evidence="2 3">
    <name type="scientific">Monilinia fructigena</name>
    <dbReference type="NCBI Taxonomy" id="38457"/>
    <lineage>
        <taxon>Eukaryota</taxon>
        <taxon>Fungi</taxon>
        <taxon>Dikarya</taxon>
        <taxon>Ascomycota</taxon>
        <taxon>Pezizomycotina</taxon>
        <taxon>Leotiomycetes</taxon>
        <taxon>Helotiales</taxon>
        <taxon>Sclerotiniaceae</taxon>
        <taxon>Monilinia</taxon>
    </lineage>
</organism>
<evidence type="ECO:0000313" key="3">
    <source>
        <dbReference type="Proteomes" id="UP000249056"/>
    </source>
</evidence>
<accession>A0A395IRT6</accession>
<evidence type="ECO:0000256" key="1">
    <source>
        <dbReference type="SAM" id="MobiDB-lite"/>
    </source>
</evidence>
<sequence length="95" mass="10660">MIHPTQEREQLGCSNISSPQSQALLNVQLRGLDHPERLDCSPTIRSLSTSSEIQSWKRGLRSAYIPDYQTHRDGSSIDPPKQTLIMSQKMNPPSS</sequence>
<protein>
    <submittedName>
        <fullName evidence="2">Uncharacterized protein</fullName>
    </submittedName>
</protein>
<dbReference type="Proteomes" id="UP000249056">
    <property type="component" value="Unassembled WGS sequence"/>
</dbReference>
<feature type="region of interest" description="Disordered" evidence="1">
    <location>
        <begin position="69"/>
        <end position="95"/>
    </location>
</feature>
<dbReference type="AlphaFoldDB" id="A0A395IRT6"/>
<feature type="compositionally biased region" description="Polar residues" evidence="1">
    <location>
        <begin position="84"/>
        <end position="95"/>
    </location>
</feature>
<name>A0A395IRT6_9HELO</name>
<proteinExistence type="predicted"/>
<comment type="caution">
    <text evidence="2">The sequence shown here is derived from an EMBL/GenBank/DDBJ whole genome shotgun (WGS) entry which is preliminary data.</text>
</comment>
<keyword evidence="3" id="KW-1185">Reference proteome</keyword>
<gene>
    <name evidence="2" type="ORF">DID88_004874</name>
</gene>
<evidence type="ECO:0000313" key="2">
    <source>
        <dbReference type="EMBL" id="RAL62308.1"/>
    </source>
</evidence>
<reference evidence="2 3" key="1">
    <citation type="submission" date="2018-06" db="EMBL/GenBank/DDBJ databases">
        <title>Genome Sequence of the Brown Rot Fungal Pathogen Monilinia fructigena.</title>
        <authorList>
            <person name="Landi L."/>
            <person name="De Miccolis Angelini R.M."/>
            <person name="Pollastro S."/>
            <person name="Abate D."/>
            <person name="Faretra F."/>
            <person name="Romanazzi G."/>
        </authorList>
    </citation>
    <scope>NUCLEOTIDE SEQUENCE [LARGE SCALE GENOMIC DNA]</scope>
    <source>
        <strain evidence="2 3">Mfrg269</strain>
    </source>
</reference>
<dbReference type="EMBL" id="QKRW01000025">
    <property type="protein sequence ID" value="RAL62308.1"/>
    <property type="molecule type" value="Genomic_DNA"/>
</dbReference>